<keyword evidence="10" id="KW-1185">Reference proteome</keyword>
<proteinExistence type="predicted"/>
<dbReference type="GO" id="GO:0005886">
    <property type="term" value="C:plasma membrane"/>
    <property type="evidence" value="ECO:0007669"/>
    <property type="project" value="UniProtKB-SubCell"/>
</dbReference>
<keyword evidence="2" id="KW-0813">Transport</keyword>
<feature type="transmembrane region" description="Helical" evidence="7">
    <location>
        <begin position="7"/>
        <end position="25"/>
    </location>
</feature>
<organism evidence="9 10">
    <name type="scientific">Clostridium bovifaecis</name>
    <dbReference type="NCBI Taxonomy" id="2184719"/>
    <lineage>
        <taxon>Bacteria</taxon>
        <taxon>Bacillati</taxon>
        <taxon>Bacillota</taxon>
        <taxon>Clostridia</taxon>
        <taxon>Eubacteriales</taxon>
        <taxon>Clostridiaceae</taxon>
        <taxon>Clostridium</taxon>
    </lineage>
</organism>
<dbReference type="EMBL" id="CP046522">
    <property type="protein sequence ID" value="QGU95751.1"/>
    <property type="molecule type" value="Genomic_DNA"/>
</dbReference>
<evidence type="ECO:0000256" key="7">
    <source>
        <dbReference type="SAM" id="Phobius"/>
    </source>
</evidence>
<feature type="transmembrane region" description="Helical" evidence="7">
    <location>
        <begin position="72"/>
        <end position="97"/>
    </location>
</feature>
<dbReference type="PANTHER" id="PTHR34229:SF1">
    <property type="entry name" value="METAL TRANSPORT PROTEIN HI_1621-RELATED"/>
    <property type="match status" value="1"/>
</dbReference>
<evidence type="ECO:0000256" key="4">
    <source>
        <dbReference type="ARBA" id="ARBA00022692"/>
    </source>
</evidence>
<accession>A0A6I6EZT0</accession>
<dbReference type="AlphaFoldDB" id="A0A6I6EZT0"/>
<feature type="transmembrane region" description="Helical" evidence="7">
    <location>
        <begin position="190"/>
        <end position="212"/>
    </location>
</feature>
<sequence length="328" mass="34732">MHIPDNYLSPSTCAVIGAAMIPVWRRSSTKIKQELSKKKMPLLGICAAFSFLIMMFNVPLPGGTTGHAVGATLAAILLGPYAAVVSITIALAIQALFFGDGGILALGVNSFNMAFIMPFVGYYIYKFISLRIKGNKGEYAAAFVAGYIALNAAALVTAIEFGIQPMLFKDAAGLPLYCPYGLNAAIPAMMIPHLLLAGFVEGGVTAAVLAYIKKVSPASIYEGNEVKTKPIYALIIGLITLVPIGLLATGTAWGEWGAEEIKEMIGVVPKGMKEGINFEALMPDYSILGLSETIGYIVSAVIGVVLTVLAVRLVFIKKGKKNNPNTSY</sequence>
<dbReference type="NCBIfam" id="NF005598">
    <property type="entry name" value="PRK07331.1"/>
    <property type="match status" value="1"/>
</dbReference>
<keyword evidence="3" id="KW-1003">Cell membrane</keyword>
<evidence type="ECO:0000256" key="5">
    <source>
        <dbReference type="ARBA" id="ARBA00022989"/>
    </source>
</evidence>
<evidence type="ECO:0000256" key="1">
    <source>
        <dbReference type="ARBA" id="ARBA00004651"/>
    </source>
</evidence>
<evidence type="ECO:0000259" key="8">
    <source>
        <dbReference type="Pfam" id="PF13190"/>
    </source>
</evidence>
<dbReference type="PANTHER" id="PTHR34229">
    <property type="entry name" value="METAL TRANSPORT PROTEIN HI_1621-RELATED"/>
    <property type="match status" value="1"/>
</dbReference>
<evidence type="ECO:0000313" key="9">
    <source>
        <dbReference type="EMBL" id="QGU95751.1"/>
    </source>
</evidence>
<dbReference type="InterPro" id="IPR025937">
    <property type="entry name" value="PDGLE_dom"/>
</dbReference>
<dbReference type="Pfam" id="PF13190">
    <property type="entry name" value="PDGLE"/>
    <property type="match status" value="1"/>
</dbReference>
<keyword evidence="6 7" id="KW-0472">Membrane</keyword>
<name>A0A6I6EZT0_9CLOT</name>
<feature type="transmembrane region" description="Helical" evidence="7">
    <location>
        <begin position="103"/>
        <end position="125"/>
    </location>
</feature>
<keyword evidence="5 7" id="KW-1133">Transmembrane helix</keyword>
<evidence type="ECO:0000256" key="6">
    <source>
        <dbReference type="ARBA" id="ARBA00023136"/>
    </source>
</evidence>
<dbReference type="Pfam" id="PF01891">
    <property type="entry name" value="CbiM"/>
    <property type="match status" value="1"/>
</dbReference>
<dbReference type="NCBIfam" id="NF008873">
    <property type="entry name" value="PRK11909.1"/>
    <property type="match status" value="1"/>
</dbReference>
<dbReference type="Gene3D" id="1.10.1760.20">
    <property type="match status" value="1"/>
</dbReference>
<evidence type="ECO:0000313" key="10">
    <source>
        <dbReference type="Proteomes" id="UP000422764"/>
    </source>
</evidence>
<dbReference type="Proteomes" id="UP000422764">
    <property type="component" value="Chromosome"/>
</dbReference>
<gene>
    <name evidence="9" type="primary">cbiM</name>
    <name evidence="9" type="ORF">GOM49_12200</name>
</gene>
<feature type="transmembrane region" description="Helical" evidence="7">
    <location>
        <begin position="137"/>
        <end position="159"/>
    </location>
</feature>
<comment type="subcellular location">
    <subcellularLocation>
        <location evidence="1">Cell membrane</location>
        <topology evidence="1">Multi-pass membrane protein</topology>
    </subcellularLocation>
</comment>
<dbReference type="GO" id="GO:0000041">
    <property type="term" value="P:transition metal ion transport"/>
    <property type="evidence" value="ECO:0007669"/>
    <property type="project" value="InterPro"/>
</dbReference>
<feature type="transmembrane region" description="Helical" evidence="7">
    <location>
        <begin position="232"/>
        <end position="254"/>
    </location>
</feature>
<dbReference type="InterPro" id="IPR002751">
    <property type="entry name" value="CbiM/NikMN"/>
</dbReference>
<evidence type="ECO:0000256" key="3">
    <source>
        <dbReference type="ARBA" id="ARBA00022475"/>
    </source>
</evidence>
<feature type="transmembrane region" description="Helical" evidence="7">
    <location>
        <begin position="294"/>
        <end position="315"/>
    </location>
</feature>
<feature type="transmembrane region" description="Helical" evidence="7">
    <location>
        <begin position="40"/>
        <end position="60"/>
    </location>
</feature>
<reference evidence="9 10" key="1">
    <citation type="submission" date="2019-12" db="EMBL/GenBank/DDBJ databases">
        <title>Genome sequenceing of Clostridium bovifaecis.</title>
        <authorList>
            <person name="Yao Y."/>
        </authorList>
    </citation>
    <scope>NUCLEOTIDE SEQUENCE [LARGE SCALE GENOMIC DNA]</scope>
    <source>
        <strain evidence="9 10">BXX</strain>
    </source>
</reference>
<keyword evidence="4 7" id="KW-0812">Transmembrane</keyword>
<feature type="domain" description="PDGLE" evidence="8">
    <location>
        <begin position="231"/>
        <end position="315"/>
    </location>
</feature>
<evidence type="ECO:0000256" key="2">
    <source>
        <dbReference type="ARBA" id="ARBA00022448"/>
    </source>
</evidence>
<protein>
    <submittedName>
        <fullName evidence="9">Cobalt transporter CbiM</fullName>
    </submittedName>
</protein>